<proteinExistence type="predicted"/>
<dbReference type="EMBL" id="CAXHTB010000005">
    <property type="protein sequence ID" value="CAL0306203.1"/>
    <property type="molecule type" value="Genomic_DNA"/>
</dbReference>
<evidence type="ECO:0000313" key="1">
    <source>
        <dbReference type="EMBL" id="CAL0306203.1"/>
    </source>
</evidence>
<gene>
    <name evidence="1" type="ORF">LLUT_LOCUS7263</name>
</gene>
<comment type="caution">
    <text evidence="1">The sequence shown here is derived from an EMBL/GenBank/DDBJ whole genome shotgun (WGS) entry which is preliminary data.</text>
</comment>
<reference evidence="1 2" key="1">
    <citation type="submission" date="2024-03" db="EMBL/GenBank/DDBJ databases">
        <authorList>
            <person name="Martinez-Hernandez J."/>
        </authorList>
    </citation>
    <scope>NUCLEOTIDE SEQUENCE [LARGE SCALE GENOMIC DNA]</scope>
</reference>
<organism evidence="1 2">
    <name type="scientific">Lupinus luteus</name>
    <name type="common">European yellow lupine</name>
    <dbReference type="NCBI Taxonomy" id="3873"/>
    <lineage>
        <taxon>Eukaryota</taxon>
        <taxon>Viridiplantae</taxon>
        <taxon>Streptophyta</taxon>
        <taxon>Embryophyta</taxon>
        <taxon>Tracheophyta</taxon>
        <taxon>Spermatophyta</taxon>
        <taxon>Magnoliopsida</taxon>
        <taxon>eudicotyledons</taxon>
        <taxon>Gunneridae</taxon>
        <taxon>Pentapetalae</taxon>
        <taxon>rosids</taxon>
        <taxon>fabids</taxon>
        <taxon>Fabales</taxon>
        <taxon>Fabaceae</taxon>
        <taxon>Papilionoideae</taxon>
        <taxon>50 kb inversion clade</taxon>
        <taxon>genistoids sensu lato</taxon>
        <taxon>core genistoids</taxon>
        <taxon>Genisteae</taxon>
        <taxon>Lupinus</taxon>
    </lineage>
</organism>
<evidence type="ECO:0000313" key="2">
    <source>
        <dbReference type="Proteomes" id="UP001497480"/>
    </source>
</evidence>
<sequence length="90" mass="9933">MAIFEEEVKEDKYNLETKWATCRGTKKKESATKGKGKKKSLNPKFIFLSSLPLQSIAAVMASSAEEPGNGHHMPSSANILGIESYKFVEI</sequence>
<dbReference type="AlphaFoldDB" id="A0AAV1WB08"/>
<keyword evidence="2" id="KW-1185">Reference proteome</keyword>
<dbReference type="Proteomes" id="UP001497480">
    <property type="component" value="Unassembled WGS sequence"/>
</dbReference>
<protein>
    <submittedName>
        <fullName evidence="1">Uncharacterized protein</fullName>
    </submittedName>
</protein>
<name>A0AAV1WB08_LUPLU</name>
<accession>A0AAV1WB08</accession>